<dbReference type="RefSeq" id="WP_062409213.1">
    <property type="nucleotide sequence ID" value="NZ_CP013652.1"/>
</dbReference>
<reference evidence="3" key="1">
    <citation type="submission" date="2015-12" db="EMBL/GenBank/DDBJ databases">
        <title>Complete genome sequences of two moderately thermophilic Paenibacillus species.</title>
        <authorList>
            <person name="Butler R.III."/>
            <person name="Wang J."/>
            <person name="Stark B.C."/>
            <person name="Pombert J.-F."/>
        </authorList>
    </citation>
    <scope>NUCLEOTIDE SEQUENCE [LARGE SCALE GENOMIC DNA]</scope>
    <source>
        <strain evidence="3">32O-Y</strain>
    </source>
</reference>
<name>A0A0U2MY21_9BACL</name>
<dbReference type="KEGG" id="pnp:IJ22_28100"/>
<dbReference type="Proteomes" id="UP000061660">
    <property type="component" value="Chromosome"/>
</dbReference>
<sequence length="152" mass="17972">MNQNLRKTQQQIREETIEKVQSAIQFIRENEGDKAPITASKILLYSEVSRTVLYKPHILKLWNEYLWQKRYGNKENKYYEKELKALQIEKESLELKLQKAEARIHKLQEQLEEEKALSKGQSVKIKRLEEENSVLLGHIELLNSKLNARGLL</sequence>
<proteinExistence type="predicted"/>
<dbReference type="STRING" id="162209.IJ22_28100"/>
<reference evidence="2 3" key="2">
    <citation type="journal article" date="2016" name="Genome Announc.">
        <title>Complete Genome Sequences of Two Interactive Moderate Thermophiles, Paenibacillus napthalenovorans 32O-Y and Paenibacillus sp. 32O-W.</title>
        <authorList>
            <person name="Butler R.R.III."/>
            <person name="Wang J."/>
            <person name="Stark B.C."/>
            <person name="Pombert J.F."/>
        </authorList>
    </citation>
    <scope>NUCLEOTIDE SEQUENCE [LARGE SCALE GENOMIC DNA]</scope>
    <source>
        <strain evidence="2 3">32O-Y</strain>
    </source>
</reference>
<accession>A0A0U2MY21</accession>
<protein>
    <submittedName>
        <fullName evidence="2">Uncharacterized protein</fullName>
    </submittedName>
</protein>
<dbReference type="EMBL" id="CP013652">
    <property type="protein sequence ID" value="ALS23183.1"/>
    <property type="molecule type" value="Genomic_DNA"/>
</dbReference>
<keyword evidence="1" id="KW-0175">Coiled coil</keyword>
<feature type="coiled-coil region" evidence="1">
    <location>
        <begin position="76"/>
        <end position="145"/>
    </location>
</feature>
<evidence type="ECO:0000313" key="3">
    <source>
        <dbReference type="Proteomes" id="UP000061660"/>
    </source>
</evidence>
<gene>
    <name evidence="2" type="ORF">IJ22_28100</name>
</gene>
<evidence type="ECO:0000256" key="1">
    <source>
        <dbReference type="SAM" id="Coils"/>
    </source>
</evidence>
<evidence type="ECO:0000313" key="2">
    <source>
        <dbReference type="EMBL" id="ALS23183.1"/>
    </source>
</evidence>
<dbReference type="OrthoDB" id="2973545at2"/>
<keyword evidence="3" id="KW-1185">Reference proteome</keyword>
<organism evidence="2 3">
    <name type="scientific">Paenibacillus naphthalenovorans</name>
    <dbReference type="NCBI Taxonomy" id="162209"/>
    <lineage>
        <taxon>Bacteria</taxon>
        <taxon>Bacillati</taxon>
        <taxon>Bacillota</taxon>
        <taxon>Bacilli</taxon>
        <taxon>Bacillales</taxon>
        <taxon>Paenibacillaceae</taxon>
        <taxon>Paenibacillus</taxon>
    </lineage>
</organism>
<dbReference type="AlphaFoldDB" id="A0A0U2MY21"/>